<reference evidence="2 3" key="1">
    <citation type="journal article" date="2015" name="Genome Biol. Evol.">
        <title>Phylogenomic analyses indicate that early fungi evolved digesting cell walls of algal ancestors of land plants.</title>
        <authorList>
            <person name="Chang Y."/>
            <person name="Wang S."/>
            <person name="Sekimoto S."/>
            <person name="Aerts A.L."/>
            <person name="Choi C."/>
            <person name="Clum A."/>
            <person name="LaButti K.M."/>
            <person name="Lindquist E.A."/>
            <person name="Yee Ngan C."/>
            <person name="Ohm R.A."/>
            <person name="Salamov A.A."/>
            <person name="Grigoriev I.V."/>
            <person name="Spatafora J.W."/>
            <person name="Berbee M.L."/>
        </authorList>
    </citation>
    <scope>NUCLEOTIDE SEQUENCE [LARGE SCALE GENOMIC DNA]</scope>
    <source>
        <strain evidence="2 3">NRRL 28638</strain>
    </source>
</reference>
<keyword evidence="3" id="KW-1185">Reference proteome</keyword>
<evidence type="ECO:0000313" key="3">
    <source>
        <dbReference type="Proteomes" id="UP000070444"/>
    </source>
</evidence>
<dbReference type="PANTHER" id="PTHR30154:SF34">
    <property type="entry name" value="TRANSCRIPTIONAL REGULATOR AZLB"/>
    <property type="match status" value="1"/>
</dbReference>
<dbReference type="EMBL" id="KQ964465">
    <property type="protein sequence ID" value="KXN71883.1"/>
    <property type="molecule type" value="Genomic_DNA"/>
</dbReference>
<gene>
    <name evidence="2" type="ORF">CONCODRAFT_143161</name>
</gene>
<evidence type="ECO:0000259" key="1">
    <source>
        <dbReference type="Pfam" id="PF17906"/>
    </source>
</evidence>
<dbReference type="Pfam" id="PF13412">
    <property type="entry name" value="HTH_24"/>
    <property type="match status" value="2"/>
</dbReference>
<dbReference type="InterPro" id="IPR036388">
    <property type="entry name" value="WH-like_DNA-bd_sf"/>
</dbReference>
<proteinExistence type="predicted"/>
<dbReference type="GO" id="GO:0005829">
    <property type="term" value="C:cytosol"/>
    <property type="evidence" value="ECO:0007669"/>
    <property type="project" value="TreeGrafter"/>
</dbReference>
<dbReference type="AlphaFoldDB" id="A0A137PA50"/>
<dbReference type="GO" id="GO:0043565">
    <property type="term" value="F:sequence-specific DNA binding"/>
    <property type="evidence" value="ECO:0007669"/>
    <property type="project" value="TreeGrafter"/>
</dbReference>
<evidence type="ECO:0000313" key="2">
    <source>
        <dbReference type="EMBL" id="KXN71883.1"/>
    </source>
</evidence>
<sequence>MKNKKISIKSALLKLFNEGKNEAKALEEISKTHSSCNISEKTVNAWYGKFKAKNQDLDDINNNPDLSTNELAKFAGVSRLTIYKRIKELNGDERLNYKIKHYFKHTDEFYIDLVNKNPKLDMRELAGVAGVSRVTMYNKIKELNGDERLNYKFKDNLKFSDEFLIDLINKNPKLSIEGLAKLAGTSKWAISSRIKQINSKGIRVNYVKKKHIPDGYNTSNLKLTYEFLDGLINSNPDLTMDELAVLAGVSSSTIQRKIKKFNKAGKTLNYCKKDIKKYTDEFLIDLINKNPELSLEKLANIAGVTPNTIFNRIKQLNDDERLNYELKDNSKFSDEFLADLINNSDLSIEKLSNISGISPTAISQRIKQINRNEEKVKYRKKSPPKLTDEYITDLVNENPELTIDELAELAGVSASTISTRIKRINSNEEKIKYRKKSPPKLTDEYITDLVNENPELNMEELAELAGVSATTISTRINRINSNEEKVKYRKKSLRKLTDEYITNLVNENPELNMEELAELAGVSVTTISTRIKRINSNGVVANYTKKNKR</sequence>
<dbReference type="PANTHER" id="PTHR30154">
    <property type="entry name" value="LEUCINE-RESPONSIVE REGULATORY PROTEIN"/>
    <property type="match status" value="1"/>
</dbReference>
<organism evidence="2 3">
    <name type="scientific">Conidiobolus coronatus (strain ATCC 28846 / CBS 209.66 / NRRL 28638)</name>
    <name type="common">Delacroixia coronata</name>
    <dbReference type="NCBI Taxonomy" id="796925"/>
    <lineage>
        <taxon>Eukaryota</taxon>
        <taxon>Fungi</taxon>
        <taxon>Fungi incertae sedis</taxon>
        <taxon>Zoopagomycota</taxon>
        <taxon>Entomophthoromycotina</taxon>
        <taxon>Entomophthoromycetes</taxon>
        <taxon>Entomophthorales</taxon>
        <taxon>Ancylistaceae</taxon>
        <taxon>Conidiobolus</taxon>
    </lineage>
</organism>
<dbReference type="InterPro" id="IPR036390">
    <property type="entry name" value="WH_DNA-bd_sf"/>
</dbReference>
<dbReference type="Gene3D" id="1.10.10.10">
    <property type="entry name" value="Winged helix-like DNA-binding domain superfamily/Winged helix DNA-binding domain"/>
    <property type="match status" value="6"/>
</dbReference>
<accession>A0A137PA50</accession>
<dbReference type="Pfam" id="PF17906">
    <property type="entry name" value="HTH_48"/>
    <property type="match status" value="1"/>
</dbReference>
<dbReference type="GO" id="GO:0043200">
    <property type="term" value="P:response to amino acid"/>
    <property type="evidence" value="ECO:0007669"/>
    <property type="project" value="TreeGrafter"/>
</dbReference>
<dbReference type="InterPro" id="IPR041426">
    <property type="entry name" value="Mos1_HTH"/>
</dbReference>
<name>A0A137PA50_CONC2</name>
<protein>
    <recommendedName>
        <fullName evidence="1">Mos1 transposase HTH domain-containing protein</fullName>
    </recommendedName>
</protein>
<feature type="domain" description="Mos1 transposase HTH" evidence="1">
    <location>
        <begin position="5"/>
        <end position="53"/>
    </location>
</feature>
<dbReference type="SUPFAM" id="SSF46785">
    <property type="entry name" value="Winged helix' DNA-binding domain"/>
    <property type="match status" value="1"/>
</dbReference>
<dbReference type="Proteomes" id="UP000070444">
    <property type="component" value="Unassembled WGS sequence"/>
</dbReference>